<dbReference type="InterPro" id="IPR012657">
    <property type="entry name" value="23S_rRNA-intervening_sequence"/>
</dbReference>
<dbReference type="AlphaFoldDB" id="A0A1I5G3D7"/>
<proteinExistence type="predicted"/>
<dbReference type="InterPro" id="IPR036583">
    <property type="entry name" value="23S_rRNA_IVS_sf"/>
</dbReference>
<organism evidence="1 2">
    <name type="scientific">Paenimyroides ummariense</name>
    <dbReference type="NCBI Taxonomy" id="913024"/>
    <lineage>
        <taxon>Bacteria</taxon>
        <taxon>Pseudomonadati</taxon>
        <taxon>Bacteroidota</taxon>
        <taxon>Flavobacteriia</taxon>
        <taxon>Flavobacteriales</taxon>
        <taxon>Flavobacteriaceae</taxon>
        <taxon>Paenimyroides</taxon>
    </lineage>
</organism>
<dbReference type="SUPFAM" id="SSF158446">
    <property type="entry name" value="IVS-encoded protein-like"/>
    <property type="match status" value="1"/>
</dbReference>
<gene>
    <name evidence="1" type="ORF">SAMN05421741_13513</name>
</gene>
<protein>
    <submittedName>
        <fullName evidence="1">Four helix bundle protein</fullName>
    </submittedName>
</protein>
<reference evidence="2" key="1">
    <citation type="submission" date="2016-10" db="EMBL/GenBank/DDBJ databases">
        <authorList>
            <person name="Varghese N."/>
            <person name="Submissions S."/>
        </authorList>
    </citation>
    <scope>NUCLEOTIDE SEQUENCE [LARGE SCALE GENOMIC DNA]</scope>
    <source>
        <strain evidence="2">DS-12</strain>
    </source>
</reference>
<dbReference type="OrthoDB" id="9811959at2"/>
<sequence length="118" mass="13615">MNYFKELKVWQKAIELVTETYLLTKEFPKDELFGLVSQIRRCVISIPSNIAEGCGRKTNKDFSNFLGISLGSCFEFETQIIISKNIGYLTNEQFTVLESEIQHIQNMIIKLQSSLENK</sequence>
<dbReference type="Gene3D" id="1.20.1440.60">
    <property type="entry name" value="23S rRNA-intervening sequence"/>
    <property type="match status" value="1"/>
</dbReference>
<accession>A0A1I5G3D7</accession>
<evidence type="ECO:0000313" key="2">
    <source>
        <dbReference type="Proteomes" id="UP000199036"/>
    </source>
</evidence>
<dbReference type="Proteomes" id="UP000199036">
    <property type="component" value="Unassembled WGS sequence"/>
</dbReference>
<name>A0A1I5G3D7_9FLAO</name>
<dbReference type="Pfam" id="PF05635">
    <property type="entry name" value="23S_rRNA_IVP"/>
    <property type="match status" value="1"/>
</dbReference>
<dbReference type="STRING" id="913024.SAMN05421741_13513"/>
<dbReference type="CDD" id="cd16377">
    <property type="entry name" value="23S_rRNA_IVP_like"/>
    <property type="match status" value="1"/>
</dbReference>
<dbReference type="NCBIfam" id="TIGR02436">
    <property type="entry name" value="four helix bundle protein"/>
    <property type="match status" value="1"/>
</dbReference>
<keyword evidence="2" id="KW-1185">Reference proteome</keyword>
<dbReference type="PANTHER" id="PTHR38471:SF2">
    <property type="entry name" value="FOUR HELIX BUNDLE PROTEIN"/>
    <property type="match status" value="1"/>
</dbReference>
<dbReference type="EMBL" id="FOVI01000035">
    <property type="protein sequence ID" value="SFO30537.1"/>
    <property type="molecule type" value="Genomic_DNA"/>
</dbReference>
<dbReference type="PANTHER" id="PTHR38471">
    <property type="entry name" value="FOUR HELIX BUNDLE PROTEIN"/>
    <property type="match status" value="1"/>
</dbReference>
<dbReference type="RefSeq" id="WP_091526173.1">
    <property type="nucleotide sequence ID" value="NZ_FOVI01000035.1"/>
</dbReference>
<evidence type="ECO:0000313" key="1">
    <source>
        <dbReference type="EMBL" id="SFO30537.1"/>
    </source>
</evidence>